<dbReference type="HOGENOM" id="CLU_004826_6_0_1"/>
<feature type="domain" description="EGF-like" evidence="12">
    <location>
        <begin position="82"/>
        <end position="116"/>
    </location>
</feature>
<name>A7SWK9_NEMVE</name>
<feature type="disulfide bond" evidence="11">
    <location>
        <begin position="27"/>
        <end position="36"/>
    </location>
</feature>
<dbReference type="SMART" id="SM00179">
    <property type="entry name" value="EGF_CA"/>
    <property type="match status" value="3"/>
</dbReference>
<keyword evidence="8" id="KW-0106">Calcium</keyword>
<dbReference type="PROSITE" id="PS01186">
    <property type="entry name" value="EGF_2"/>
    <property type="match status" value="2"/>
</dbReference>
<protein>
    <recommendedName>
        <fullName evidence="12">EGF-like domain-containing protein</fullName>
    </recommendedName>
</protein>
<feature type="domain" description="EGF-like" evidence="12">
    <location>
        <begin position="1"/>
        <end position="37"/>
    </location>
</feature>
<keyword evidence="5 11" id="KW-0245">EGF-like domain</keyword>
<evidence type="ECO:0000256" key="3">
    <source>
        <dbReference type="ARBA" id="ARBA00022525"/>
    </source>
</evidence>
<evidence type="ECO:0000256" key="2">
    <source>
        <dbReference type="ARBA" id="ARBA00006373"/>
    </source>
</evidence>
<keyword evidence="3" id="KW-0964">Secreted</keyword>
<dbReference type="EMBL" id="DS469862">
    <property type="protein sequence ID" value="EDO31901.1"/>
    <property type="molecule type" value="Genomic_DNA"/>
</dbReference>
<dbReference type="FunFam" id="2.10.25.10:FF:000100">
    <property type="entry name" value="neurogenic locus notch homolog protein 3"/>
    <property type="match status" value="1"/>
</dbReference>
<dbReference type="PANTHER" id="PTHR45836">
    <property type="entry name" value="SLIT HOMOLOG"/>
    <property type="match status" value="1"/>
</dbReference>
<evidence type="ECO:0000256" key="1">
    <source>
        <dbReference type="ARBA" id="ARBA00004498"/>
    </source>
</evidence>
<feature type="non-terminal residue" evidence="13">
    <location>
        <position position="1"/>
    </location>
</feature>
<evidence type="ECO:0000256" key="4">
    <source>
        <dbReference type="ARBA" id="ARBA00022530"/>
    </source>
</evidence>
<evidence type="ECO:0000256" key="9">
    <source>
        <dbReference type="ARBA" id="ARBA00023157"/>
    </source>
</evidence>
<keyword evidence="14" id="KW-1185">Reference proteome</keyword>
<dbReference type="AlphaFoldDB" id="A7SWK9"/>
<dbReference type="STRING" id="45351.A7SWK9"/>
<dbReference type="InterPro" id="IPR051355">
    <property type="entry name" value="Notch/Slit_guidance"/>
</dbReference>
<reference evidence="13 14" key="1">
    <citation type="journal article" date="2007" name="Science">
        <title>Sea anemone genome reveals ancestral eumetazoan gene repertoire and genomic organization.</title>
        <authorList>
            <person name="Putnam N.H."/>
            <person name="Srivastava M."/>
            <person name="Hellsten U."/>
            <person name="Dirks B."/>
            <person name="Chapman J."/>
            <person name="Salamov A."/>
            <person name="Terry A."/>
            <person name="Shapiro H."/>
            <person name="Lindquist E."/>
            <person name="Kapitonov V.V."/>
            <person name="Jurka J."/>
            <person name="Genikhovich G."/>
            <person name="Grigoriev I.V."/>
            <person name="Lucas S.M."/>
            <person name="Steele R.E."/>
            <person name="Finnerty J.R."/>
            <person name="Technau U."/>
            <person name="Martindale M.Q."/>
            <person name="Rokhsar D.S."/>
        </authorList>
    </citation>
    <scope>NUCLEOTIDE SEQUENCE [LARGE SCALE GENOMIC DNA]</scope>
    <source>
        <strain evidence="14">CH2 X CH6</strain>
    </source>
</reference>
<keyword evidence="9 11" id="KW-1015">Disulfide bond</keyword>
<evidence type="ECO:0000256" key="10">
    <source>
        <dbReference type="ARBA" id="ARBA00023180"/>
    </source>
</evidence>
<comment type="caution">
    <text evidence="11">Lacks conserved residue(s) required for the propagation of feature annotation.</text>
</comment>
<dbReference type="PROSITE" id="PS50026">
    <property type="entry name" value="EGF_3"/>
    <property type="match status" value="3"/>
</dbReference>
<dbReference type="InterPro" id="IPR000152">
    <property type="entry name" value="EGF-type_Asp/Asn_hydroxyl_site"/>
</dbReference>
<dbReference type="InterPro" id="IPR018097">
    <property type="entry name" value="EGF_Ca-bd_CS"/>
</dbReference>
<dbReference type="PhylomeDB" id="A7SWK9"/>
<feature type="non-terminal residue" evidence="13">
    <location>
        <position position="116"/>
    </location>
</feature>
<evidence type="ECO:0000256" key="5">
    <source>
        <dbReference type="ARBA" id="ARBA00022536"/>
    </source>
</evidence>
<dbReference type="InterPro" id="IPR049883">
    <property type="entry name" value="NOTCH1_EGF-like"/>
</dbReference>
<evidence type="ECO:0000313" key="13">
    <source>
        <dbReference type="EMBL" id="EDO31901.1"/>
    </source>
</evidence>
<keyword evidence="10" id="KW-0325">Glycoprotein</keyword>
<dbReference type="FunFam" id="2.10.25.10:FF:000038">
    <property type="entry name" value="Fibrillin 2"/>
    <property type="match status" value="1"/>
</dbReference>
<dbReference type="InterPro" id="IPR000742">
    <property type="entry name" value="EGF"/>
</dbReference>
<comment type="subcellular location">
    <subcellularLocation>
        <location evidence="1">Secreted</location>
        <location evidence="1">Extracellular space</location>
        <location evidence="1">Extracellular matrix</location>
    </subcellularLocation>
</comment>
<dbReference type="SUPFAM" id="SSF57184">
    <property type="entry name" value="Growth factor receptor domain"/>
    <property type="match status" value="1"/>
</dbReference>
<keyword evidence="4" id="KW-0272">Extracellular matrix</keyword>
<dbReference type="Proteomes" id="UP000001593">
    <property type="component" value="Unassembled WGS sequence"/>
</dbReference>
<evidence type="ECO:0000313" key="14">
    <source>
        <dbReference type="Proteomes" id="UP000001593"/>
    </source>
</evidence>
<gene>
    <name evidence="13" type="ORF">NEMVEDRAFT_v1g46752</name>
</gene>
<sequence length="116" mass="11860">SDCISRPCQHGATCLAQYPCTAYICSCTPGYTGKHCETDTNECTDGSHTCSINAACTNTVGSFTCACNAGYTGNGHTCQGKYTNECADGSHTCSINAACTNTVGSFTCACNAGYTG</sequence>
<dbReference type="InterPro" id="IPR024731">
    <property type="entry name" value="NELL2-like_EGF"/>
</dbReference>
<dbReference type="GO" id="GO:0005509">
    <property type="term" value="F:calcium ion binding"/>
    <property type="evidence" value="ECO:0007669"/>
    <property type="project" value="InterPro"/>
</dbReference>
<feature type="disulfide bond" evidence="11">
    <location>
        <begin position="8"/>
        <end position="25"/>
    </location>
</feature>
<dbReference type="SMART" id="SM00181">
    <property type="entry name" value="EGF"/>
    <property type="match status" value="3"/>
</dbReference>
<organism evidence="13 14">
    <name type="scientific">Nematostella vectensis</name>
    <name type="common">Starlet sea anemone</name>
    <dbReference type="NCBI Taxonomy" id="45351"/>
    <lineage>
        <taxon>Eukaryota</taxon>
        <taxon>Metazoa</taxon>
        <taxon>Cnidaria</taxon>
        <taxon>Anthozoa</taxon>
        <taxon>Hexacorallia</taxon>
        <taxon>Actiniaria</taxon>
        <taxon>Edwardsiidae</taxon>
        <taxon>Nematostella</taxon>
    </lineage>
</organism>
<dbReference type="InterPro" id="IPR009030">
    <property type="entry name" value="Growth_fac_rcpt_cys_sf"/>
</dbReference>
<dbReference type="InParanoid" id="A7SWK9"/>
<evidence type="ECO:0000256" key="7">
    <source>
        <dbReference type="ARBA" id="ARBA00022737"/>
    </source>
</evidence>
<accession>A7SWK9</accession>
<keyword evidence="7" id="KW-0677">Repeat</keyword>
<comment type="similarity">
    <text evidence="2">Belongs to the EGF domain peptide family.</text>
</comment>
<dbReference type="PROSITE" id="PS00010">
    <property type="entry name" value="ASX_HYDROXYL"/>
    <property type="match status" value="2"/>
</dbReference>
<feature type="domain" description="EGF-like" evidence="12">
    <location>
        <begin position="39"/>
        <end position="79"/>
    </location>
</feature>
<evidence type="ECO:0000256" key="6">
    <source>
        <dbReference type="ARBA" id="ARBA00022729"/>
    </source>
</evidence>
<evidence type="ECO:0000259" key="12">
    <source>
        <dbReference type="PROSITE" id="PS50026"/>
    </source>
</evidence>
<evidence type="ECO:0000256" key="11">
    <source>
        <dbReference type="PROSITE-ProRule" id="PRU00076"/>
    </source>
</evidence>
<dbReference type="Gene3D" id="2.10.25.10">
    <property type="entry name" value="Laminin"/>
    <property type="match status" value="3"/>
</dbReference>
<dbReference type="Pfam" id="PF00008">
    <property type="entry name" value="EGF"/>
    <property type="match status" value="1"/>
</dbReference>
<keyword evidence="6" id="KW-0732">Signal</keyword>
<dbReference type="Pfam" id="PF07645">
    <property type="entry name" value="EGF_CA"/>
    <property type="match status" value="1"/>
</dbReference>
<dbReference type="PANTHER" id="PTHR45836:SF13">
    <property type="entry name" value="PROTEIN CRUMBS"/>
    <property type="match status" value="1"/>
</dbReference>
<dbReference type="PROSITE" id="PS00022">
    <property type="entry name" value="EGF_1"/>
    <property type="match status" value="1"/>
</dbReference>
<dbReference type="InterPro" id="IPR001881">
    <property type="entry name" value="EGF-like_Ca-bd_dom"/>
</dbReference>
<dbReference type="PROSITE" id="PS01187">
    <property type="entry name" value="EGF_CA"/>
    <property type="match status" value="1"/>
</dbReference>
<dbReference type="eggNOG" id="KOG1217">
    <property type="taxonomic scope" value="Eukaryota"/>
</dbReference>
<evidence type="ECO:0000256" key="8">
    <source>
        <dbReference type="ARBA" id="ARBA00022837"/>
    </source>
</evidence>
<dbReference type="Pfam" id="PF12947">
    <property type="entry name" value="EGF_3"/>
    <property type="match status" value="1"/>
</dbReference>
<proteinExistence type="inferred from homology"/>
<dbReference type="FunFam" id="2.10.25.10:FF:000210">
    <property type="entry name" value="Hemicentin 1"/>
    <property type="match status" value="1"/>
</dbReference>